<organism evidence="1 2">
    <name type="scientific">Trichinella spiralis</name>
    <name type="common">Trichina worm</name>
    <dbReference type="NCBI Taxonomy" id="6334"/>
    <lineage>
        <taxon>Eukaryota</taxon>
        <taxon>Metazoa</taxon>
        <taxon>Ecdysozoa</taxon>
        <taxon>Nematoda</taxon>
        <taxon>Enoplea</taxon>
        <taxon>Dorylaimia</taxon>
        <taxon>Trichinellida</taxon>
        <taxon>Trichinellidae</taxon>
        <taxon>Trichinella</taxon>
    </lineage>
</organism>
<reference evidence="1 2" key="1">
    <citation type="submission" date="2015-01" db="EMBL/GenBank/DDBJ databases">
        <title>Evolution of Trichinella species and genotypes.</title>
        <authorList>
            <person name="Korhonen P.K."/>
            <person name="Edoardo P."/>
            <person name="Giuseppe L.R."/>
            <person name="Gasser R.B."/>
        </authorList>
    </citation>
    <scope>NUCLEOTIDE SEQUENCE [LARGE SCALE GENOMIC DNA]</scope>
    <source>
        <strain evidence="1">ISS3</strain>
    </source>
</reference>
<accession>A0A0V1BTX8</accession>
<dbReference type="Proteomes" id="UP000054776">
    <property type="component" value="Unassembled WGS sequence"/>
</dbReference>
<proteinExistence type="predicted"/>
<dbReference type="InParanoid" id="A0A0V1BTX8"/>
<comment type="caution">
    <text evidence="1">The sequence shown here is derived from an EMBL/GenBank/DDBJ whole genome shotgun (WGS) entry which is preliminary data.</text>
</comment>
<keyword evidence="2" id="KW-1185">Reference proteome</keyword>
<dbReference type="EMBL" id="JYDH01000011">
    <property type="protein sequence ID" value="KRY40692.1"/>
    <property type="molecule type" value="Genomic_DNA"/>
</dbReference>
<gene>
    <name evidence="1" type="ORF">T01_476</name>
</gene>
<name>A0A0V1BTX8_TRISP</name>
<sequence>MTANKVFLDNPDRPLLPHHVQVSAIFMRTLGRPRPTGHPLTQQLYLRVCLLSCQQLIPESLCHNRGARRRCTDCAHTALHRSERNWSVTARQHCHEGVLVDVPPQSPTLLDSLTTGLPVPLAP</sequence>
<dbReference type="OrthoDB" id="10508519at2759"/>
<dbReference type="AlphaFoldDB" id="A0A0V1BTX8"/>
<protein>
    <submittedName>
        <fullName evidence="1">Uncharacterized protein</fullName>
    </submittedName>
</protein>
<evidence type="ECO:0000313" key="2">
    <source>
        <dbReference type="Proteomes" id="UP000054776"/>
    </source>
</evidence>
<evidence type="ECO:0000313" key="1">
    <source>
        <dbReference type="EMBL" id="KRY40692.1"/>
    </source>
</evidence>